<dbReference type="Proteomes" id="UP000019478">
    <property type="component" value="Unassembled WGS sequence"/>
</dbReference>
<name>W9YHG6_9EURO</name>
<feature type="region of interest" description="Disordered" evidence="1">
    <location>
        <begin position="196"/>
        <end position="220"/>
    </location>
</feature>
<feature type="compositionally biased region" description="Low complexity" evidence="1">
    <location>
        <begin position="198"/>
        <end position="211"/>
    </location>
</feature>
<dbReference type="GeneID" id="19166307"/>
<gene>
    <name evidence="2" type="ORF">A1O3_02174</name>
</gene>
<dbReference type="AlphaFoldDB" id="W9YHG6"/>
<comment type="caution">
    <text evidence="2">The sequence shown here is derived from an EMBL/GenBank/DDBJ whole genome shotgun (WGS) entry which is preliminary data.</text>
</comment>
<sequence>MSSPKMHAPPLDPPQPFTYTDWVVRIPISQIPQEESPETARDVYQENLWKKLVRVVESRIGQGRCFYSFLPGQSVQTKRPGQIEVTKLYAFHEVKHWPGACEQLQWTSFVLANIEYDDLIKEHGSNLNITLPVLPSAAVRMYQVMKRDQDQDLARICAEAGTTIGQMVGGEVSLYTTGSERLSPIGIVASETANMNMPSIGSSPSSTPTAPDKQSDMAQGSHISCDWTVEEIVEDEEKFHRYVQLHATWTRKATSMMQMSMVRCICRLPGMEDVAFKDCWIQARQRVHGQAETFLRRWRVESPRFTRNPSRSSGNWLERQLKSLLASIAYRHPIAASATALSPVSQAVLRRRHFLVAMARQRQILATWAAQVKKAADCKTGVRYRREHTFVLDLWTGKIVKRKRESGKDTDEPMTEQT</sequence>
<protein>
    <submittedName>
        <fullName evidence="2">Uncharacterized protein</fullName>
    </submittedName>
</protein>
<organism evidence="2 3">
    <name type="scientific">Capronia epimyces CBS 606.96</name>
    <dbReference type="NCBI Taxonomy" id="1182542"/>
    <lineage>
        <taxon>Eukaryota</taxon>
        <taxon>Fungi</taxon>
        <taxon>Dikarya</taxon>
        <taxon>Ascomycota</taxon>
        <taxon>Pezizomycotina</taxon>
        <taxon>Eurotiomycetes</taxon>
        <taxon>Chaetothyriomycetidae</taxon>
        <taxon>Chaetothyriales</taxon>
        <taxon>Herpotrichiellaceae</taxon>
        <taxon>Capronia</taxon>
    </lineage>
</organism>
<proteinExistence type="predicted"/>
<keyword evidence="3" id="KW-1185">Reference proteome</keyword>
<evidence type="ECO:0000256" key="1">
    <source>
        <dbReference type="SAM" id="MobiDB-lite"/>
    </source>
</evidence>
<accession>W9YHG6</accession>
<reference evidence="2 3" key="1">
    <citation type="submission" date="2013-03" db="EMBL/GenBank/DDBJ databases">
        <title>The Genome Sequence of Capronia epimyces CBS 606.96.</title>
        <authorList>
            <consortium name="The Broad Institute Genomics Platform"/>
            <person name="Cuomo C."/>
            <person name="de Hoog S."/>
            <person name="Gorbushina A."/>
            <person name="Walker B."/>
            <person name="Young S.K."/>
            <person name="Zeng Q."/>
            <person name="Gargeya S."/>
            <person name="Fitzgerald M."/>
            <person name="Haas B."/>
            <person name="Abouelleil A."/>
            <person name="Allen A.W."/>
            <person name="Alvarado L."/>
            <person name="Arachchi H.M."/>
            <person name="Berlin A.M."/>
            <person name="Chapman S.B."/>
            <person name="Gainer-Dewar J."/>
            <person name="Goldberg J."/>
            <person name="Griggs A."/>
            <person name="Gujja S."/>
            <person name="Hansen M."/>
            <person name="Howarth C."/>
            <person name="Imamovic A."/>
            <person name="Ireland A."/>
            <person name="Larimer J."/>
            <person name="McCowan C."/>
            <person name="Murphy C."/>
            <person name="Pearson M."/>
            <person name="Poon T.W."/>
            <person name="Priest M."/>
            <person name="Roberts A."/>
            <person name="Saif S."/>
            <person name="Shea T."/>
            <person name="Sisk P."/>
            <person name="Sykes S."/>
            <person name="Wortman J."/>
            <person name="Nusbaum C."/>
            <person name="Birren B."/>
        </authorList>
    </citation>
    <scope>NUCLEOTIDE SEQUENCE [LARGE SCALE GENOMIC DNA]</scope>
    <source>
        <strain evidence="2 3">CBS 606.96</strain>
    </source>
</reference>
<dbReference type="EMBL" id="AMGY01000002">
    <property type="protein sequence ID" value="EXJ89110.1"/>
    <property type="molecule type" value="Genomic_DNA"/>
</dbReference>
<dbReference type="RefSeq" id="XP_007730507.1">
    <property type="nucleotide sequence ID" value="XM_007732317.1"/>
</dbReference>
<evidence type="ECO:0000313" key="3">
    <source>
        <dbReference type="Proteomes" id="UP000019478"/>
    </source>
</evidence>
<dbReference type="HOGENOM" id="CLU_044603_0_0_1"/>
<dbReference type="OrthoDB" id="4116881at2759"/>
<evidence type="ECO:0000313" key="2">
    <source>
        <dbReference type="EMBL" id="EXJ89110.1"/>
    </source>
</evidence>